<dbReference type="Proteomes" id="UP000196980">
    <property type="component" value="Chromosome"/>
</dbReference>
<gene>
    <name evidence="1" type="ORF">XFHB_07500</name>
    <name evidence="2" type="ORF">XFHB_08035</name>
</gene>
<dbReference type="KEGG" id="xfh:XFHB_07500"/>
<name>A0ABC8ADW6_XYLFS</name>
<reference evidence="3" key="1">
    <citation type="submission" date="2014-11" db="EMBL/GenBank/DDBJ databases">
        <title>Xylella fastidiosa Hib4 Genome Sequencing.</title>
        <authorList>
            <person name="Pierry P.M."/>
            <person name="da Silva A.M."/>
        </authorList>
    </citation>
    <scope>NUCLEOTIDE SEQUENCE [LARGE SCALE GENOMIC DNA]</scope>
    <source>
        <strain evidence="3">Hib4</strain>
    </source>
</reference>
<proteinExistence type="predicted"/>
<dbReference type="KEGG" id="xfh:XFHB_08035"/>
<dbReference type="EMBL" id="CP009885">
    <property type="protein sequence ID" value="ALR06710.2"/>
    <property type="molecule type" value="Genomic_DNA"/>
</dbReference>
<organism evidence="2 3">
    <name type="scientific">Xylella fastidiosa</name>
    <dbReference type="NCBI Taxonomy" id="2371"/>
    <lineage>
        <taxon>Bacteria</taxon>
        <taxon>Pseudomonadati</taxon>
        <taxon>Pseudomonadota</taxon>
        <taxon>Gammaproteobacteria</taxon>
        <taxon>Lysobacterales</taxon>
        <taxon>Lysobacteraceae</taxon>
        <taxon>Xylella</taxon>
    </lineage>
</organism>
<reference evidence="2" key="2">
    <citation type="journal article" date="2020" name="Phytopathology">
        <title>High-Quality Draft Genome Sequence Resources of Eight Xylella fastidiosa Strains Isolated from Citrus, Coffee, Plum, and Hibiscus in South America.</title>
        <authorList>
            <person name="Pierry P.M."/>
            <person name="de Santana W.O."/>
            <person name="Kitajima J.P."/>
            <person name="Martins-Junior J."/>
            <person name="Zaini P.A."/>
            <person name="Uceda-Campos G."/>
            <person name="Feitosa-Junior O.R."/>
            <person name="Pessoa P.I.S."/>
            <person name="Coletta-Filho H.D."/>
            <person name="de Souza A.A."/>
            <person name="Machado M.A."/>
            <person name="Gesteira A.D.S."/>
            <person name="Martins L.F."/>
            <person name="Amaral M.S."/>
            <person name="Beckedorff F.C."/>
            <person name="de Almeida L.G.P."/>
            <person name="de Vasconcelos A.T.R."/>
            <person name="Verjovski-Almeida S."/>
            <person name="Setubal J.C."/>
            <person name="da Silva A.M."/>
        </authorList>
    </citation>
    <scope>NUCLEOTIDE SEQUENCE</scope>
    <source>
        <strain evidence="2">Hib4</strain>
    </source>
</reference>
<evidence type="ECO:0000313" key="3">
    <source>
        <dbReference type="Proteomes" id="UP000196980"/>
    </source>
</evidence>
<evidence type="ECO:0008006" key="4">
    <source>
        <dbReference type="Google" id="ProtNLM"/>
    </source>
</evidence>
<sequence length="126" mass="14355">MRCAMLKISALFGNPRFAQRVQVLRCHGQYLADGTWQQEYFLDTVLAIIHPVTPDDVQLLPEGERHHPSKKIMSQDQIDVGDVLLYQDTRWRITQLSNWSEYGYYHGIAVRHDGTAQPAAAAFGLT</sequence>
<evidence type="ECO:0000313" key="2">
    <source>
        <dbReference type="EMBL" id="ALR06797.2"/>
    </source>
</evidence>
<accession>A0ABC8ADW6</accession>
<dbReference type="AlphaFoldDB" id="A0ABC8ADW6"/>
<protein>
    <recommendedName>
        <fullName evidence="4">Phage-related protein</fullName>
    </recommendedName>
</protein>
<evidence type="ECO:0000313" key="1">
    <source>
        <dbReference type="EMBL" id="ALR06710.2"/>
    </source>
</evidence>
<dbReference type="EMBL" id="CP009885">
    <property type="protein sequence ID" value="ALR06797.2"/>
    <property type="molecule type" value="Genomic_DNA"/>
</dbReference>